<keyword evidence="6 8" id="KW-1133">Transmembrane helix</keyword>
<reference evidence="9" key="1">
    <citation type="submission" date="2020-09" db="EMBL/GenBank/DDBJ databases">
        <title>New species isolated from human feces.</title>
        <authorList>
            <person name="Kitahara M."/>
            <person name="Shigeno Y."/>
            <person name="Shime M."/>
            <person name="Matsumoto Y."/>
            <person name="Nakamura S."/>
            <person name="Motooka D."/>
            <person name="Fukuoka S."/>
            <person name="Nishikawa H."/>
            <person name="Benno Y."/>
        </authorList>
    </citation>
    <scope>NUCLEOTIDE SEQUENCE</scope>
    <source>
        <strain evidence="9">MM59</strain>
    </source>
</reference>
<gene>
    <name evidence="9" type="ORF">MM59RIKEN_12520</name>
</gene>
<proteinExistence type="inferred from homology"/>
<keyword evidence="3" id="KW-0813">Transport</keyword>
<evidence type="ECO:0000256" key="7">
    <source>
        <dbReference type="ARBA" id="ARBA00023136"/>
    </source>
</evidence>
<organism evidence="9 10">
    <name type="scientific">Pusillibacter faecalis</name>
    <dbReference type="NCBI Taxonomy" id="2714358"/>
    <lineage>
        <taxon>Bacteria</taxon>
        <taxon>Bacillati</taxon>
        <taxon>Bacillota</taxon>
        <taxon>Clostridia</taxon>
        <taxon>Eubacteriales</taxon>
        <taxon>Oscillospiraceae</taxon>
        <taxon>Pusillibacter</taxon>
    </lineage>
</organism>
<dbReference type="Pfam" id="PF03591">
    <property type="entry name" value="AzlC"/>
    <property type="match status" value="1"/>
</dbReference>
<evidence type="ECO:0000256" key="6">
    <source>
        <dbReference type="ARBA" id="ARBA00022989"/>
    </source>
</evidence>
<dbReference type="KEGG" id="pfaa:MM59RIKEN_12520"/>
<comment type="similarity">
    <text evidence="2">Belongs to the AzlC family.</text>
</comment>
<evidence type="ECO:0000256" key="1">
    <source>
        <dbReference type="ARBA" id="ARBA00004651"/>
    </source>
</evidence>
<sequence length="238" mass="25886">MESVEEIKQPGRPQNAALRAAFPATVPVLTGYLCLGMAYGLLMSASGYGPLWAVFMSILVFGGSIQYVAVTLLTAAFAPVQAFLISVMVNARHVFYGLSLLKKYQGMGRVRPFLIFALTDETFSLVSTLEPPKDVERRDFYFWISLLNYSYWVCGSLLGGILGSLLTFDTTGMDFALTALFVVLFLEQWKKRENRAAGLIGMACAAVSLAVFGADNLVIPAMALILAALLGGRRLNCI</sequence>
<dbReference type="PANTHER" id="PTHR34979:SF1">
    <property type="entry name" value="INNER MEMBRANE PROTEIN YGAZ"/>
    <property type="match status" value="1"/>
</dbReference>
<evidence type="ECO:0000256" key="3">
    <source>
        <dbReference type="ARBA" id="ARBA00022448"/>
    </source>
</evidence>
<evidence type="ECO:0000313" key="10">
    <source>
        <dbReference type="Proteomes" id="UP000679848"/>
    </source>
</evidence>
<dbReference type="RefSeq" id="WP_187027893.1">
    <property type="nucleotide sequence ID" value="NZ_AP023420.1"/>
</dbReference>
<evidence type="ECO:0000256" key="2">
    <source>
        <dbReference type="ARBA" id="ARBA00010735"/>
    </source>
</evidence>
<feature type="transmembrane region" description="Helical" evidence="8">
    <location>
        <begin position="172"/>
        <end position="189"/>
    </location>
</feature>
<evidence type="ECO:0000256" key="4">
    <source>
        <dbReference type="ARBA" id="ARBA00022475"/>
    </source>
</evidence>
<feature type="transmembrane region" description="Helical" evidence="8">
    <location>
        <begin position="218"/>
        <end position="235"/>
    </location>
</feature>
<name>A0A810QHL4_9FIRM</name>
<dbReference type="InterPro" id="IPR011606">
    <property type="entry name" value="Brnchd-chn_aa_trnsp_permease"/>
</dbReference>
<dbReference type="GO" id="GO:1903785">
    <property type="term" value="P:L-valine transmembrane transport"/>
    <property type="evidence" value="ECO:0007669"/>
    <property type="project" value="TreeGrafter"/>
</dbReference>
<evidence type="ECO:0000313" key="9">
    <source>
        <dbReference type="EMBL" id="BCK83933.1"/>
    </source>
</evidence>
<dbReference type="PANTHER" id="PTHR34979">
    <property type="entry name" value="INNER MEMBRANE PROTEIN YGAZ"/>
    <property type="match status" value="1"/>
</dbReference>
<accession>A0A810QHL4</accession>
<dbReference type="EMBL" id="AP023420">
    <property type="protein sequence ID" value="BCK83933.1"/>
    <property type="molecule type" value="Genomic_DNA"/>
</dbReference>
<evidence type="ECO:0000256" key="5">
    <source>
        <dbReference type="ARBA" id="ARBA00022692"/>
    </source>
</evidence>
<feature type="transmembrane region" description="Helical" evidence="8">
    <location>
        <begin position="83"/>
        <end position="101"/>
    </location>
</feature>
<protein>
    <submittedName>
        <fullName evidence="9">Branched-chain amino acid transporter AzlC</fullName>
    </submittedName>
</protein>
<keyword evidence="10" id="KW-1185">Reference proteome</keyword>
<keyword evidence="4" id="KW-1003">Cell membrane</keyword>
<evidence type="ECO:0000256" key="8">
    <source>
        <dbReference type="SAM" id="Phobius"/>
    </source>
</evidence>
<dbReference type="GO" id="GO:0005886">
    <property type="term" value="C:plasma membrane"/>
    <property type="evidence" value="ECO:0007669"/>
    <property type="project" value="UniProtKB-SubCell"/>
</dbReference>
<feature type="transmembrane region" description="Helical" evidence="8">
    <location>
        <begin position="54"/>
        <end position="77"/>
    </location>
</feature>
<keyword evidence="5 8" id="KW-0812">Transmembrane</keyword>
<keyword evidence="7 8" id="KW-0472">Membrane</keyword>
<dbReference type="Proteomes" id="UP000679848">
    <property type="component" value="Chromosome"/>
</dbReference>
<feature type="transmembrane region" description="Helical" evidence="8">
    <location>
        <begin position="20"/>
        <end position="42"/>
    </location>
</feature>
<comment type="subcellular location">
    <subcellularLocation>
        <location evidence="1">Cell membrane</location>
        <topology evidence="1">Multi-pass membrane protein</topology>
    </subcellularLocation>
</comment>
<feature type="transmembrane region" description="Helical" evidence="8">
    <location>
        <begin position="140"/>
        <end position="166"/>
    </location>
</feature>
<dbReference type="AlphaFoldDB" id="A0A810QHL4"/>